<reference evidence="3" key="1">
    <citation type="journal article" date="2012" name="Proc. Natl. Acad. Sci. U.S.A.">
        <title>Antigenic diversity is generated by distinct evolutionary mechanisms in African trypanosome species.</title>
        <authorList>
            <person name="Jackson A.P."/>
            <person name="Berry A."/>
            <person name="Aslett M."/>
            <person name="Allison H.C."/>
            <person name="Burton P."/>
            <person name="Vavrova-Anderson J."/>
            <person name="Brown R."/>
            <person name="Browne H."/>
            <person name="Corton N."/>
            <person name="Hauser H."/>
            <person name="Gamble J."/>
            <person name="Gilderthorp R."/>
            <person name="Marcello L."/>
            <person name="McQuillan J."/>
            <person name="Otto T.D."/>
            <person name="Quail M.A."/>
            <person name="Sanders M.J."/>
            <person name="van Tonder A."/>
            <person name="Ginger M.L."/>
            <person name="Field M.C."/>
            <person name="Barry J.D."/>
            <person name="Hertz-Fowler C."/>
            <person name="Berriman M."/>
        </authorList>
    </citation>
    <scope>NUCLEOTIDE SEQUENCE</scope>
    <source>
        <strain evidence="3">IL3000</strain>
    </source>
</reference>
<dbReference type="PANTHER" id="PTHR12455:SF0">
    <property type="entry name" value="NUCLEOLAR COMPLEX PROTEIN 4 HOMOLOG"/>
    <property type="match status" value="1"/>
</dbReference>
<proteinExistence type="inferred from homology"/>
<dbReference type="GO" id="GO:0030692">
    <property type="term" value="C:Noc4p-Nop14p complex"/>
    <property type="evidence" value="ECO:0007669"/>
    <property type="project" value="TreeGrafter"/>
</dbReference>
<feature type="domain" description="CCAAT-binding factor" evidence="2">
    <location>
        <begin position="233"/>
        <end position="409"/>
    </location>
</feature>
<gene>
    <name evidence="3" type="ORF">TCIL3000_4_3170</name>
</gene>
<evidence type="ECO:0000313" key="3">
    <source>
        <dbReference type="EMBL" id="CCC90222.1"/>
    </source>
</evidence>
<evidence type="ECO:0000259" key="2">
    <source>
        <dbReference type="Pfam" id="PF03914"/>
    </source>
</evidence>
<dbReference type="GO" id="GO:0032040">
    <property type="term" value="C:small-subunit processome"/>
    <property type="evidence" value="ECO:0007669"/>
    <property type="project" value="TreeGrafter"/>
</dbReference>
<organism evidence="3">
    <name type="scientific">Trypanosoma congolense (strain IL3000)</name>
    <dbReference type="NCBI Taxonomy" id="1068625"/>
    <lineage>
        <taxon>Eukaryota</taxon>
        <taxon>Discoba</taxon>
        <taxon>Euglenozoa</taxon>
        <taxon>Kinetoplastea</taxon>
        <taxon>Metakinetoplastina</taxon>
        <taxon>Trypanosomatida</taxon>
        <taxon>Trypanosomatidae</taxon>
        <taxon>Trypanosoma</taxon>
        <taxon>Nannomonas</taxon>
    </lineage>
</organism>
<name>G0ULG7_TRYCI</name>
<evidence type="ECO:0000256" key="1">
    <source>
        <dbReference type="ARBA" id="ARBA00007797"/>
    </source>
</evidence>
<dbReference type="VEuPathDB" id="TriTrypDB:TcIL3000_4_3170"/>
<comment type="similarity">
    <text evidence="1">Belongs to the CBF/MAK21 family.</text>
</comment>
<accession>G0ULG7</accession>
<dbReference type="InterPro" id="IPR027193">
    <property type="entry name" value="Noc4"/>
</dbReference>
<sequence length="464" mass="52462">MQSRKITVGEELKKVLHDCDKCSTYSDLCRCFDAKVRPLLDGCLFSPLAKPVRDHVSPDECSPRVVELRESLCGLKGGSDDVWFLSLRAAGSLLERATKKRAHSERSDMSALVVNVFVLFYGRTLPDLSKLRLRWTFLQSEKAAYETSEAYVHSNAVERRKALMTSVLSVFSERAHRHYFTSLWMPCLQHAAEATLHVHLLYRMGSVILPYLTNPLVVADYLSDCFTSGGLIAVLALHGIFILMLDHGLEYPKYYHQLYTLLTPDSFASRHRYDLFRLLDVSMTSLRVPAYIAAAFAKRIARVATLSPSPVLYFVLPFIRKILQRHPNCLALIHRSAKEALVPDEVHDGAAPPPAKEKTREAQLLAAALFDGNDPFVIDANPEDCCALYSSLWEITALERHFIPTVPLMVSVFSSPAEDQAPLRYEKTYMRLFTAEVTREISKSQLPTVAYRQPEWDMDALLHV</sequence>
<dbReference type="Pfam" id="PF03914">
    <property type="entry name" value="CBF"/>
    <property type="match status" value="1"/>
</dbReference>
<dbReference type="GO" id="GO:0042254">
    <property type="term" value="P:ribosome biogenesis"/>
    <property type="evidence" value="ECO:0007669"/>
    <property type="project" value="InterPro"/>
</dbReference>
<protein>
    <recommendedName>
        <fullName evidence="2">CCAAT-binding factor domain-containing protein</fullName>
    </recommendedName>
</protein>
<dbReference type="PANTHER" id="PTHR12455">
    <property type="entry name" value="NUCLEOLAR COMPLEX PROTEIN 4"/>
    <property type="match status" value="1"/>
</dbReference>
<dbReference type="InterPro" id="IPR005612">
    <property type="entry name" value="CCAAT-binding_factor"/>
</dbReference>
<dbReference type="AlphaFoldDB" id="G0ULG7"/>
<dbReference type="EMBL" id="HE575317">
    <property type="protein sequence ID" value="CCC90222.1"/>
    <property type="molecule type" value="Genomic_DNA"/>
</dbReference>